<accession>A0A645EA29</accession>
<proteinExistence type="predicted"/>
<dbReference type="AlphaFoldDB" id="A0A645EA29"/>
<evidence type="ECO:0000313" key="1">
    <source>
        <dbReference type="EMBL" id="MPM98650.1"/>
    </source>
</evidence>
<dbReference type="EMBL" id="VSSQ01044790">
    <property type="protein sequence ID" value="MPM98650.1"/>
    <property type="molecule type" value="Genomic_DNA"/>
</dbReference>
<sequence>MVALNRDIIGDCQYWLVVLMDKNQLAIDHFSPDIPFIFHNNRLIGLGDFKRITVFQPVVCNLNLFTVDDLLFKQTKFIADSISVPGKAHGSG</sequence>
<protein>
    <submittedName>
        <fullName evidence="1">Uncharacterized protein</fullName>
    </submittedName>
</protein>
<gene>
    <name evidence="1" type="ORF">SDC9_145838</name>
</gene>
<comment type="caution">
    <text evidence="1">The sequence shown here is derived from an EMBL/GenBank/DDBJ whole genome shotgun (WGS) entry which is preliminary data.</text>
</comment>
<reference evidence="1" key="1">
    <citation type="submission" date="2019-08" db="EMBL/GenBank/DDBJ databases">
        <authorList>
            <person name="Kucharzyk K."/>
            <person name="Murdoch R.W."/>
            <person name="Higgins S."/>
            <person name="Loffler F."/>
        </authorList>
    </citation>
    <scope>NUCLEOTIDE SEQUENCE</scope>
</reference>
<organism evidence="1">
    <name type="scientific">bioreactor metagenome</name>
    <dbReference type="NCBI Taxonomy" id="1076179"/>
    <lineage>
        <taxon>unclassified sequences</taxon>
        <taxon>metagenomes</taxon>
        <taxon>ecological metagenomes</taxon>
    </lineage>
</organism>
<name>A0A645EA29_9ZZZZ</name>